<comment type="subcellular location">
    <subcellularLocation>
        <location evidence="1">Cell membrane</location>
        <topology evidence="1">Multi-pass membrane protein</topology>
    </subcellularLocation>
</comment>
<keyword evidence="4 7" id="KW-0812">Transmembrane</keyword>
<accession>A0A1G9IG15</accession>
<dbReference type="EMBL" id="FNFY01000033">
    <property type="protein sequence ID" value="SDL24127.1"/>
    <property type="molecule type" value="Genomic_DNA"/>
</dbReference>
<evidence type="ECO:0000256" key="6">
    <source>
        <dbReference type="ARBA" id="ARBA00023136"/>
    </source>
</evidence>
<proteinExistence type="inferred from homology"/>
<dbReference type="OrthoDB" id="9798859at2"/>
<dbReference type="Pfam" id="PF04039">
    <property type="entry name" value="MnhB"/>
    <property type="match status" value="1"/>
</dbReference>
<evidence type="ECO:0000256" key="5">
    <source>
        <dbReference type="ARBA" id="ARBA00022989"/>
    </source>
</evidence>
<dbReference type="InterPro" id="IPR007182">
    <property type="entry name" value="MnhB"/>
</dbReference>
<feature type="transmembrane region" description="Helical" evidence="7">
    <location>
        <begin position="116"/>
        <end position="139"/>
    </location>
</feature>
<keyword evidence="10" id="KW-1185">Reference proteome</keyword>
<evidence type="ECO:0000259" key="8">
    <source>
        <dbReference type="Pfam" id="PF04039"/>
    </source>
</evidence>
<dbReference type="GO" id="GO:0005886">
    <property type="term" value="C:plasma membrane"/>
    <property type="evidence" value="ECO:0007669"/>
    <property type="project" value="UniProtKB-SubCell"/>
</dbReference>
<organism evidence="9 10">
    <name type="scientific">Lacicoccus qingdaonensis</name>
    <dbReference type="NCBI Taxonomy" id="576118"/>
    <lineage>
        <taxon>Bacteria</taxon>
        <taxon>Bacillati</taxon>
        <taxon>Bacillota</taxon>
        <taxon>Bacilli</taxon>
        <taxon>Bacillales</taxon>
        <taxon>Salinicoccaceae</taxon>
        <taxon>Lacicoccus</taxon>
    </lineage>
</organism>
<dbReference type="RefSeq" id="WP_092987948.1">
    <property type="nucleotide sequence ID" value="NZ_FNFY01000033.1"/>
</dbReference>
<evidence type="ECO:0000256" key="2">
    <source>
        <dbReference type="ARBA" id="ARBA00009425"/>
    </source>
</evidence>
<evidence type="ECO:0000256" key="1">
    <source>
        <dbReference type="ARBA" id="ARBA00004651"/>
    </source>
</evidence>
<evidence type="ECO:0000313" key="9">
    <source>
        <dbReference type="EMBL" id="SDL24127.1"/>
    </source>
</evidence>
<evidence type="ECO:0000313" key="10">
    <source>
        <dbReference type="Proteomes" id="UP000199008"/>
    </source>
</evidence>
<dbReference type="Proteomes" id="UP000199008">
    <property type="component" value="Unassembled WGS sequence"/>
</dbReference>
<feature type="domain" description="Na+/H+ antiporter MnhB subunit-related protein" evidence="8">
    <location>
        <begin position="9"/>
        <end position="133"/>
    </location>
</feature>
<evidence type="ECO:0000256" key="3">
    <source>
        <dbReference type="ARBA" id="ARBA00022475"/>
    </source>
</evidence>
<gene>
    <name evidence="9" type="ORF">SAMN05216216_13315</name>
</gene>
<dbReference type="PANTHER" id="PTHR33932">
    <property type="entry name" value="NA(+)/H(+) ANTIPORTER SUBUNIT B"/>
    <property type="match status" value="1"/>
</dbReference>
<sequence length="143" mass="15885">MINKPNNMMFRVFIRLIAVVVVTFSIYLFFSGHNAPGGGFIGGLMTAIAILVMYLVFGVSTIKESLPFNYTYMMSIGLLLAAFTGIISWIAGYPYLKQFFDYFQLPLFGEVELTTALIFDLGVYLLVVGAAMTFILTIVEDDS</sequence>
<protein>
    <submittedName>
        <fullName evidence="9">Multisubunit sodium/proton antiporter, MrpB subunit</fullName>
    </submittedName>
</protein>
<keyword evidence="6 7" id="KW-0472">Membrane</keyword>
<evidence type="ECO:0000256" key="7">
    <source>
        <dbReference type="SAM" id="Phobius"/>
    </source>
</evidence>
<keyword evidence="3" id="KW-1003">Cell membrane</keyword>
<evidence type="ECO:0000256" key="4">
    <source>
        <dbReference type="ARBA" id="ARBA00022692"/>
    </source>
</evidence>
<dbReference type="AlphaFoldDB" id="A0A1G9IG15"/>
<comment type="similarity">
    <text evidence="2">Belongs to the CPA3 antiporters (TC 2.A.63) subunit B family.</text>
</comment>
<feature type="transmembrane region" description="Helical" evidence="7">
    <location>
        <begin position="36"/>
        <end position="57"/>
    </location>
</feature>
<reference evidence="10" key="1">
    <citation type="submission" date="2016-10" db="EMBL/GenBank/DDBJ databases">
        <authorList>
            <person name="Varghese N."/>
            <person name="Submissions S."/>
        </authorList>
    </citation>
    <scope>NUCLEOTIDE SEQUENCE [LARGE SCALE GENOMIC DNA]</scope>
    <source>
        <strain evidence="10">CGMCC 1.8895</strain>
    </source>
</reference>
<dbReference type="NCBIfam" id="NF009223">
    <property type="entry name" value="PRK12573.1"/>
    <property type="match status" value="1"/>
</dbReference>
<dbReference type="InterPro" id="IPR050622">
    <property type="entry name" value="CPA3_antiporter_subunitB"/>
</dbReference>
<dbReference type="PANTHER" id="PTHR33932:SF4">
    <property type="entry name" value="NA(+)_H(+) ANTIPORTER SUBUNIT B"/>
    <property type="match status" value="1"/>
</dbReference>
<keyword evidence="5 7" id="KW-1133">Transmembrane helix</keyword>
<name>A0A1G9IG15_9BACL</name>
<feature type="transmembrane region" description="Helical" evidence="7">
    <location>
        <begin position="69"/>
        <end position="96"/>
    </location>
</feature>
<dbReference type="STRING" id="576118.SAMN05216216_13315"/>
<feature type="transmembrane region" description="Helical" evidence="7">
    <location>
        <begin position="12"/>
        <end position="30"/>
    </location>
</feature>